<feature type="compositionally biased region" description="Low complexity" evidence="1">
    <location>
        <begin position="1305"/>
        <end position="1324"/>
    </location>
</feature>
<feature type="compositionally biased region" description="Low complexity" evidence="1">
    <location>
        <begin position="242"/>
        <end position="257"/>
    </location>
</feature>
<feature type="compositionally biased region" description="Basic and acidic residues" evidence="1">
    <location>
        <begin position="413"/>
        <end position="427"/>
    </location>
</feature>
<keyword evidence="3" id="KW-1185">Reference proteome</keyword>
<organism evidence="2 3">
    <name type="scientific">Zasmidium cellare</name>
    <name type="common">Wine cellar mold</name>
    <name type="synonym">Racodium cellare</name>
    <dbReference type="NCBI Taxonomy" id="395010"/>
    <lineage>
        <taxon>Eukaryota</taxon>
        <taxon>Fungi</taxon>
        <taxon>Dikarya</taxon>
        <taxon>Ascomycota</taxon>
        <taxon>Pezizomycotina</taxon>
        <taxon>Dothideomycetes</taxon>
        <taxon>Dothideomycetidae</taxon>
        <taxon>Mycosphaerellales</taxon>
        <taxon>Mycosphaerellaceae</taxon>
        <taxon>Zasmidium</taxon>
    </lineage>
</organism>
<feature type="region of interest" description="Disordered" evidence="1">
    <location>
        <begin position="633"/>
        <end position="697"/>
    </location>
</feature>
<feature type="compositionally biased region" description="Basic and acidic residues" evidence="1">
    <location>
        <begin position="656"/>
        <end position="665"/>
    </location>
</feature>
<feature type="compositionally biased region" description="Basic and acidic residues" evidence="1">
    <location>
        <begin position="1"/>
        <end position="18"/>
    </location>
</feature>
<feature type="compositionally biased region" description="Basic and acidic residues" evidence="1">
    <location>
        <begin position="328"/>
        <end position="340"/>
    </location>
</feature>
<name>A0ABR0EMQ7_ZASCE</name>
<dbReference type="EMBL" id="JAXOVC010000004">
    <property type="protein sequence ID" value="KAK4502879.1"/>
    <property type="molecule type" value="Genomic_DNA"/>
</dbReference>
<feature type="compositionally biased region" description="Basic and acidic residues" evidence="1">
    <location>
        <begin position="217"/>
        <end position="239"/>
    </location>
</feature>
<feature type="compositionally biased region" description="Polar residues" evidence="1">
    <location>
        <begin position="428"/>
        <end position="437"/>
    </location>
</feature>
<reference evidence="2 3" key="1">
    <citation type="journal article" date="2023" name="G3 (Bethesda)">
        <title>A chromosome-level genome assembly of Zasmidium syzygii isolated from banana leaves.</title>
        <authorList>
            <person name="van Westerhoven A.C."/>
            <person name="Mehrabi R."/>
            <person name="Talebi R."/>
            <person name="Steentjes M.B.F."/>
            <person name="Corcolon B."/>
            <person name="Chong P.A."/>
            <person name="Kema G.H.J."/>
            <person name="Seidl M.F."/>
        </authorList>
    </citation>
    <scope>NUCLEOTIDE SEQUENCE [LARGE SCALE GENOMIC DNA]</scope>
    <source>
        <strain evidence="2 3">P124</strain>
    </source>
</reference>
<feature type="region of interest" description="Disordered" evidence="1">
    <location>
        <begin position="77"/>
        <end position="462"/>
    </location>
</feature>
<comment type="caution">
    <text evidence="2">The sequence shown here is derived from an EMBL/GenBank/DDBJ whole genome shotgun (WGS) entry which is preliminary data.</text>
</comment>
<feature type="compositionally biased region" description="Low complexity" evidence="1">
    <location>
        <begin position="126"/>
        <end position="137"/>
    </location>
</feature>
<feature type="compositionally biased region" description="Low complexity" evidence="1">
    <location>
        <begin position="445"/>
        <end position="457"/>
    </location>
</feature>
<feature type="compositionally biased region" description="Basic and acidic residues" evidence="1">
    <location>
        <begin position="139"/>
        <end position="170"/>
    </location>
</feature>
<proteinExistence type="predicted"/>
<feature type="compositionally biased region" description="Polar residues" evidence="1">
    <location>
        <begin position="672"/>
        <end position="697"/>
    </location>
</feature>
<feature type="compositionally biased region" description="Pro residues" evidence="1">
    <location>
        <begin position="1189"/>
        <end position="1203"/>
    </location>
</feature>
<sequence>MAHDEGDDRADQADRALGVEHTQPGQNSFAIAAVQRHRYMIQANAFYQQEWSAREGTPPSEIHPAFRQPDLISNLAQPIPRWSPQPPHAPTPPPPTRESTVTTMSSLQRAAAKAEREPSEEINLGTTPNQTPRPTQRAFVEERAEQRRHLESGATDERIPVFHPTPKDNSDGFDSANAIHANARNASTANARDASHASANEPKHIVPPRAHTSPILDKPHRESSVKFKDGTDQIPDKTPKKGGFASSFGRFFRPSSSRRSDVGTTPRPPSPMPSDETPTTRLPPKAKQVLVGSSTPDPKVLGRSPSKKGGFFSRRTSDLKDAMSSSRKSKDKDRDEDEPRGLPPRASTSMGFRADAGSLSAKSQPMTATPVMQGGSESGGSSQRRGNNMGLSRHHSLSWRDSHAPPTPPSKDTPPDEKIIRHLDKQKSPLTSFTDTPSRAAGFVSSSTRMSPSRSGSYGQRFTPRLVTAPSMHSIRASVAVDPQGSDPDHLREMNDRIGGLGLEGFNMPSQYQQSPSLAYSPSVYSQEWGDNPRNSFIDIPDRVPEEEGETTPTRPTQQMTMIRHGRSLSTGTLNTAMTSATCDLVYPELRNDPSIAAFQKYELTPPPASNPPSASNTPAMAAAFQDLENALQSTASAGSARDQRSMTPQTPEPRQLSRTEERRAPLANLFGLSTNSGSSQTPRSQDSVPGSAGSVTSFRLDDIDFDALSSGRKDDIHRTGALHPAHRTLTQKIHEMSPMSNHSSVRVSPLEYRQLVDKGYYLVPAAYHPTAPGNSTGLRPEFTPVVPQDAGVARMRQALAAEHESPAARRRPSNIMDSRPNLAPTNAAAETGVRSPRGAKRFPRSRDLSPVKESSSSESRPASPTRVASPSRIPRPSHAHQLAAPRTEQQQPPNSLGIHEQTSRAPRTSPFGDDTSVTRMTNAREEDRRRFTRESQALNASLDRRFARTKKTLDGEGEGDSGVDIENYKNNTGSRRSDANEHKRLSTHHARQFYLSPSPAGETPDNSRSGTPNTSATNESEASTLVLTPNLPFSFPRPPGGAPVSSSQLAGYEPRPTVADMSSPTPAEPRARGMQAGNASTMTGGGDVSGEQRTSRKISAMTSGRTGAASGNTVTSSNNTSTTSTRRAPTRVSSLESTAHTSSSDTLPSTATSRKTSTTAASSINSSRAAPGTAQAQIAALNNRFAPPAHPPPTAPLPPAPPNMGAGADASQAQQLQLLMSLAQQQGETLRNLTLQMNRLEMNQRVQATLQVNGQAGQTVMAPVNQQQMQAAQQTAQATQQAAQVTQQTAQATHQANNIAQVGATAQQASTSAQQASATAQQADHPSSDEDDGDGWFNPG</sequence>
<accession>A0ABR0EMQ7</accession>
<feature type="compositionally biased region" description="Low complexity" evidence="1">
    <location>
        <begin position="1109"/>
        <end position="1181"/>
    </location>
</feature>
<feature type="compositionally biased region" description="Basic and acidic residues" evidence="1">
    <location>
        <begin position="923"/>
        <end position="934"/>
    </location>
</feature>
<dbReference type="Proteomes" id="UP001305779">
    <property type="component" value="Unassembled WGS sequence"/>
</dbReference>
<evidence type="ECO:0000313" key="2">
    <source>
        <dbReference type="EMBL" id="KAK4502879.1"/>
    </source>
</evidence>
<feature type="region of interest" description="Disordered" evidence="1">
    <location>
        <begin position="1"/>
        <end position="23"/>
    </location>
</feature>
<gene>
    <name evidence="2" type="ORF">PRZ48_006305</name>
</gene>
<feature type="compositionally biased region" description="Basic and acidic residues" evidence="1">
    <location>
        <begin position="943"/>
        <end position="955"/>
    </location>
</feature>
<feature type="compositionally biased region" description="Polar residues" evidence="1">
    <location>
        <begin position="1005"/>
        <end position="1028"/>
    </location>
</feature>
<evidence type="ECO:0000313" key="3">
    <source>
        <dbReference type="Proteomes" id="UP001305779"/>
    </source>
</evidence>
<feature type="compositionally biased region" description="Low complexity" evidence="1">
    <location>
        <begin position="181"/>
        <end position="192"/>
    </location>
</feature>
<feature type="compositionally biased region" description="Basic and acidic residues" evidence="1">
    <location>
        <begin position="976"/>
        <end position="985"/>
    </location>
</feature>
<feature type="compositionally biased region" description="Pro residues" evidence="1">
    <location>
        <begin position="81"/>
        <end position="96"/>
    </location>
</feature>
<evidence type="ECO:0000256" key="1">
    <source>
        <dbReference type="SAM" id="MobiDB-lite"/>
    </source>
</evidence>
<feature type="compositionally biased region" description="Low complexity" evidence="1">
    <location>
        <begin position="372"/>
        <end position="390"/>
    </location>
</feature>
<feature type="region of interest" description="Disordered" evidence="1">
    <location>
        <begin position="798"/>
        <end position="1213"/>
    </location>
</feature>
<protein>
    <submittedName>
        <fullName evidence="2">Uncharacterized protein</fullName>
    </submittedName>
</protein>
<feature type="region of interest" description="Disordered" evidence="1">
    <location>
        <begin position="1304"/>
        <end position="1341"/>
    </location>
</feature>